<reference evidence="1 2" key="1">
    <citation type="journal article" date="2018" name="G3 (Bethesda)">
        <title>Phylogenetic and Phylogenomic Definition of Rhizopus Species.</title>
        <authorList>
            <person name="Gryganskyi A.P."/>
            <person name="Golan J."/>
            <person name="Dolatabadi S."/>
            <person name="Mondo S."/>
            <person name="Robb S."/>
            <person name="Idnurm A."/>
            <person name="Muszewska A."/>
            <person name="Steczkiewicz K."/>
            <person name="Masonjones S."/>
            <person name="Liao H.L."/>
            <person name="Gajdeczka M.T."/>
            <person name="Anike F."/>
            <person name="Vuek A."/>
            <person name="Anishchenko I.M."/>
            <person name="Voigt K."/>
            <person name="de Hoog G.S."/>
            <person name="Smith M.E."/>
            <person name="Heitman J."/>
            <person name="Vilgalys R."/>
            <person name="Stajich J.E."/>
        </authorList>
    </citation>
    <scope>NUCLEOTIDE SEQUENCE [LARGE SCALE GENOMIC DNA]</scope>
    <source>
        <strain evidence="1 2">LSU 92-RS-03</strain>
    </source>
</reference>
<dbReference type="AlphaFoldDB" id="A0A367KJ45"/>
<protein>
    <submittedName>
        <fullName evidence="1">Uncharacterized protein</fullName>
    </submittedName>
</protein>
<feature type="non-terminal residue" evidence="1">
    <location>
        <position position="1"/>
    </location>
</feature>
<name>A0A367KJ45_RHIST</name>
<keyword evidence="2" id="KW-1185">Reference proteome</keyword>
<evidence type="ECO:0000313" key="1">
    <source>
        <dbReference type="EMBL" id="RCI02244.1"/>
    </source>
</evidence>
<accession>A0A367KJ45</accession>
<gene>
    <name evidence="1" type="ORF">CU098_011558</name>
</gene>
<comment type="caution">
    <text evidence="1">The sequence shown here is derived from an EMBL/GenBank/DDBJ whole genome shotgun (WGS) entry which is preliminary data.</text>
</comment>
<sequence>LQKDLEGNDGSEEQSDITDQYTIDDAKFIESLSKTGKNKKWKEIFDKGKAKSLLKSYKSSHTLKNSYYHIKRRKTQEK</sequence>
<dbReference type="Proteomes" id="UP000253551">
    <property type="component" value="Unassembled WGS sequence"/>
</dbReference>
<proteinExistence type="predicted"/>
<dbReference type="EMBL" id="PJQM01001475">
    <property type="protein sequence ID" value="RCI02244.1"/>
    <property type="molecule type" value="Genomic_DNA"/>
</dbReference>
<evidence type="ECO:0000313" key="2">
    <source>
        <dbReference type="Proteomes" id="UP000253551"/>
    </source>
</evidence>
<dbReference type="OrthoDB" id="10612855at2759"/>
<organism evidence="1 2">
    <name type="scientific">Rhizopus stolonifer</name>
    <name type="common">Rhizopus nigricans</name>
    <dbReference type="NCBI Taxonomy" id="4846"/>
    <lineage>
        <taxon>Eukaryota</taxon>
        <taxon>Fungi</taxon>
        <taxon>Fungi incertae sedis</taxon>
        <taxon>Mucoromycota</taxon>
        <taxon>Mucoromycotina</taxon>
        <taxon>Mucoromycetes</taxon>
        <taxon>Mucorales</taxon>
        <taxon>Mucorineae</taxon>
        <taxon>Rhizopodaceae</taxon>
        <taxon>Rhizopus</taxon>
    </lineage>
</organism>